<gene>
    <name evidence="2" type="ORF">PAHAL_5G476900</name>
</gene>
<dbReference type="AlphaFoldDB" id="A0A2T8INW5"/>
<reference evidence="2" key="1">
    <citation type="submission" date="2018-04" db="EMBL/GenBank/DDBJ databases">
        <title>WGS assembly of Panicum hallii.</title>
        <authorList>
            <person name="Lovell J."/>
            <person name="Jenkins J."/>
            <person name="Lowry D."/>
            <person name="Mamidi S."/>
            <person name="Sreedasyam A."/>
            <person name="Weng X."/>
            <person name="Barry K."/>
            <person name="Bonette J."/>
            <person name="Campitelli B."/>
            <person name="Daum C."/>
            <person name="Gordon S."/>
            <person name="Gould B."/>
            <person name="Lipzen A."/>
            <person name="Macqueen A."/>
            <person name="Palacio-Mejia J."/>
            <person name="Plott C."/>
            <person name="Shakirov E."/>
            <person name="Shu S."/>
            <person name="Yoshinaga Y."/>
            <person name="Zane M."/>
            <person name="Rokhsar D."/>
            <person name="Grimwood J."/>
            <person name="Schmutz J."/>
            <person name="Juenger T."/>
        </authorList>
    </citation>
    <scope>NUCLEOTIDE SEQUENCE [LARGE SCALE GENOMIC DNA]</scope>
    <source>
        <strain evidence="2">FIL2</strain>
    </source>
</reference>
<evidence type="ECO:0000313" key="2">
    <source>
        <dbReference type="EMBL" id="PVH39319.1"/>
    </source>
</evidence>
<feature type="compositionally biased region" description="Low complexity" evidence="1">
    <location>
        <begin position="246"/>
        <end position="326"/>
    </location>
</feature>
<dbReference type="EMBL" id="CM008050">
    <property type="protein sequence ID" value="PVH39319.1"/>
    <property type="molecule type" value="Genomic_DNA"/>
</dbReference>
<sequence>MEGVLLEAGIGGPVVDFEGPGRGRRRRKQGRRWEGLGGAAREECTWPFVGMNFYDRKQGAPFLPQVMIVRVLAHFEKKGRTRVPCGFSCTPLAVALTAASPQPQRRRHARARTVRLFFDGPGRRVLFAEAGEGAAAFLSALLAEPVRAAVGELLQEDPASAAASCFGNLAAAEALLPRGPASTASSRAVPPASEGMGIMARRLFRCGHLGCRCSDVASREAGSARPCASPSCSRANGGGAPGRGGATRSSTSWRPASAAARTGPPRRPAAAPGGAGTPSTAAARATRGTAAATSSRAASALRTSAAGPPWRSRAPRPATARTHPSPLVRTRGLATRPRDLLPATPSWTTSS</sequence>
<evidence type="ECO:0000256" key="1">
    <source>
        <dbReference type="SAM" id="MobiDB-lite"/>
    </source>
</evidence>
<protein>
    <submittedName>
        <fullName evidence="2">Uncharacterized protein</fullName>
    </submittedName>
</protein>
<name>A0A2T8INW5_9POAL</name>
<organism evidence="2">
    <name type="scientific">Panicum hallii</name>
    <dbReference type="NCBI Taxonomy" id="206008"/>
    <lineage>
        <taxon>Eukaryota</taxon>
        <taxon>Viridiplantae</taxon>
        <taxon>Streptophyta</taxon>
        <taxon>Embryophyta</taxon>
        <taxon>Tracheophyta</taxon>
        <taxon>Spermatophyta</taxon>
        <taxon>Magnoliopsida</taxon>
        <taxon>Liliopsida</taxon>
        <taxon>Poales</taxon>
        <taxon>Poaceae</taxon>
        <taxon>PACMAD clade</taxon>
        <taxon>Panicoideae</taxon>
        <taxon>Panicodae</taxon>
        <taxon>Paniceae</taxon>
        <taxon>Panicinae</taxon>
        <taxon>Panicum</taxon>
        <taxon>Panicum sect. Panicum</taxon>
    </lineage>
</organism>
<proteinExistence type="predicted"/>
<feature type="region of interest" description="Disordered" evidence="1">
    <location>
        <begin position="223"/>
        <end position="351"/>
    </location>
</feature>
<dbReference type="Proteomes" id="UP000243499">
    <property type="component" value="Chromosome 5"/>
</dbReference>
<dbReference type="Gramene" id="PVH39319">
    <property type="protein sequence ID" value="PVH39319"/>
    <property type="gene ID" value="PAHAL_5G476900"/>
</dbReference>
<accession>A0A2T8INW5</accession>
<feature type="compositionally biased region" description="Gly residues" evidence="1">
    <location>
        <begin position="236"/>
        <end position="245"/>
    </location>
</feature>